<dbReference type="SUPFAM" id="SSF52266">
    <property type="entry name" value="SGNH hydrolase"/>
    <property type="match status" value="1"/>
</dbReference>
<dbReference type="Proteomes" id="UP001365846">
    <property type="component" value="Unassembled WGS sequence"/>
</dbReference>
<feature type="domain" description="SGNH hydrolase-type esterase" evidence="1">
    <location>
        <begin position="26"/>
        <end position="241"/>
    </location>
</feature>
<dbReference type="Pfam" id="PF13472">
    <property type="entry name" value="Lipase_GDSL_2"/>
    <property type="match status" value="1"/>
</dbReference>
<dbReference type="Gene3D" id="3.40.50.1110">
    <property type="entry name" value="SGNH hydrolase"/>
    <property type="match status" value="1"/>
</dbReference>
<dbReference type="CDD" id="cd00229">
    <property type="entry name" value="SGNH_hydrolase"/>
    <property type="match status" value="1"/>
</dbReference>
<dbReference type="RefSeq" id="WP_340361232.1">
    <property type="nucleotide sequence ID" value="NZ_JBBKZU010000028.1"/>
</dbReference>
<evidence type="ECO:0000313" key="3">
    <source>
        <dbReference type="Proteomes" id="UP001365846"/>
    </source>
</evidence>
<proteinExistence type="predicted"/>
<comment type="caution">
    <text evidence="2">The sequence shown here is derived from an EMBL/GenBank/DDBJ whole genome shotgun (WGS) entry which is preliminary data.</text>
</comment>
<name>A0ABU8VQU0_9BURK</name>
<evidence type="ECO:0000313" key="2">
    <source>
        <dbReference type="EMBL" id="MEJ8816037.1"/>
    </source>
</evidence>
<keyword evidence="2" id="KW-0378">Hydrolase</keyword>
<protein>
    <submittedName>
        <fullName evidence="2">SGNH/GDSL hydrolase family protein</fullName>
    </submittedName>
</protein>
<dbReference type="InterPro" id="IPR036514">
    <property type="entry name" value="SGNH_hydro_sf"/>
</dbReference>
<keyword evidence="3" id="KW-1185">Reference proteome</keyword>
<dbReference type="GO" id="GO:0016787">
    <property type="term" value="F:hydrolase activity"/>
    <property type="evidence" value="ECO:0007669"/>
    <property type="project" value="UniProtKB-KW"/>
</dbReference>
<dbReference type="EMBL" id="JBBKZU010000028">
    <property type="protein sequence ID" value="MEJ8816037.1"/>
    <property type="molecule type" value="Genomic_DNA"/>
</dbReference>
<organism evidence="2 3">
    <name type="scientific">Variovorax ureilyticus</name>
    <dbReference type="NCBI Taxonomy" id="1836198"/>
    <lineage>
        <taxon>Bacteria</taxon>
        <taxon>Pseudomonadati</taxon>
        <taxon>Pseudomonadota</taxon>
        <taxon>Betaproteobacteria</taxon>
        <taxon>Burkholderiales</taxon>
        <taxon>Comamonadaceae</taxon>
        <taxon>Variovorax</taxon>
    </lineage>
</organism>
<dbReference type="InterPro" id="IPR013830">
    <property type="entry name" value="SGNH_hydro"/>
</dbReference>
<sequence length="257" mass="28208">MANVFWGVHTALTKLQFASVLAIGDSWLWYPVDNLATELGSLFPSETFVVIGKNGSEAADWSRGTRKAIDFGFDMFASSCKALILSGGGNDVAGQDDFLRLLQPDCSSFTTVSECWRQTQPAAVITGIINAYREVIVRFRAYNPHAPIVLHNYDNAWPTGKGFFGPADWLKVPMDMAKVQVQLRRDLFKSLIRALGDAQDDLALNGGLGPIIAVETAGELPETGPQGWWANELHPTPKGFRRIAENRLMPALELVLS</sequence>
<evidence type="ECO:0000259" key="1">
    <source>
        <dbReference type="Pfam" id="PF13472"/>
    </source>
</evidence>
<gene>
    <name evidence="2" type="ORF">WKW77_33610</name>
</gene>
<reference evidence="2 3" key="1">
    <citation type="submission" date="2024-03" db="EMBL/GenBank/DDBJ databases">
        <title>Novel species of the genus Variovorax.</title>
        <authorList>
            <person name="Liu Q."/>
            <person name="Xin Y.-H."/>
        </authorList>
    </citation>
    <scope>NUCLEOTIDE SEQUENCE [LARGE SCALE GENOMIC DNA]</scope>
    <source>
        <strain evidence="2 3">KACC 18899</strain>
    </source>
</reference>
<accession>A0ABU8VQU0</accession>